<dbReference type="Proteomes" id="UP001163603">
    <property type="component" value="Chromosome 3"/>
</dbReference>
<dbReference type="EMBL" id="CM047738">
    <property type="protein sequence ID" value="KAJ0046211.1"/>
    <property type="molecule type" value="Genomic_DNA"/>
</dbReference>
<evidence type="ECO:0000313" key="1">
    <source>
        <dbReference type="EMBL" id="KAJ0046211.1"/>
    </source>
</evidence>
<organism evidence="1 2">
    <name type="scientific">Pistacia integerrima</name>
    <dbReference type="NCBI Taxonomy" id="434235"/>
    <lineage>
        <taxon>Eukaryota</taxon>
        <taxon>Viridiplantae</taxon>
        <taxon>Streptophyta</taxon>
        <taxon>Embryophyta</taxon>
        <taxon>Tracheophyta</taxon>
        <taxon>Spermatophyta</taxon>
        <taxon>Magnoliopsida</taxon>
        <taxon>eudicotyledons</taxon>
        <taxon>Gunneridae</taxon>
        <taxon>Pentapetalae</taxon>
        <taxon>rosids</taxon>
        <taxon>malvids</taxon>
        <taxon>Sapindales</taxon>
        <taxon>Anacardiaceae</taxon>
        <taxon>Pistacia</taxon>
    </lineage>
</organism>
<sequence>MGPLVGMLLQYPNAMGVKKISDRNNKWHESNLCEMWSWNGIVHFGIVGNLNSSLSYGNNPNGTTSHNHIIPDYLVFGSFNVPEGNETSNSLGRAGFRYEKFLSESAEPNTDVETAWFNSAEKWFEAATKLEGLELDQAYNGMTLPTVPNLVIGLNGSADIFLDNKAYRNFIYKEFNVSIHDMESSAIAMTSLSNGFLVIVIRGLSDLAGGESGNTNEITKYRDIAAHNTVKVVLEYIYYLCK</sequence>
<name>A0ACC0Z7K1_9ROSI</name>
<accession>A0ACC0Z7K1</accession>
<keyword evidence="2" id="KW-1185">Reference proteome</keyword>
<evidence type="ECO:0000313" key="2">
    <source>
        <dbReference type="Proteomes" id="UP001163603"/>
    </source>
</evidence>
<protein>
    <submittedName>
        <fullName evidence="1">Uncharacterized protein</fullName>
    </submittedName>
</protein>
<proteinExistence type="predicted"/>
<reference evidence="2" key="1">
    <citation type="journal article" date="2023" name="G3 (Bethesda)">
        <title>Genome assembly and association tests identify interacting loci associated with vigor, precocity, and sex in interspecific pistachio rootstocks.</title>
        <authorList>
            <person name="Palmer W."/>
            <person name="Jacygrad E."/>
            <person name="Sagayaradj S."/>
            <person name="Cavanaugh K."/>
            <person name="Han R."/>
            <person name="Bertier L."/>
            <person name="Beede B."/>
            <person name="Kafkas S."/>
            <person name="Golino D."/>
            <person name="Preece J."/>
            <person name="Michelmore R."/>
        </authorList>
    </citation>
    <scope>NUCLEOTIDE SEQUENCE [LARGE SCALE GENOMIC DNA]</scope>
</reference>
<gene>
    <name evidence="1" type="ORF">Pint_05922</name>
</gene>
<comment type="caution">
    <text evidence="1">The sequence shown here is derived from an EMBL/GenBank/DDBJ whole genome shotgun (WGS) entry which is preliminary data.</text>
</comment>